<keyword evidence="4" id="KW-0227">DNA damage</keyword>
<reference evidence="10" key="1">
    <citation type="submission" date="2020-06" db="EMBL/GenBank/DDBJ databases">
        <title>Genomes of multiple members of Pneumocystis genus reveal paths to human pathogen Pneumocystis jirovecii.</title>
        <authorList>
            <person name="Cisse O.H."/>
            <person name="Ma L."/>
            <person name="Dekker J."/>
            <person name="Khil P."/>
            <person name="Jo J."/>
            <person name="Brenchley J."/>
            <person name="Blair R."/>
            <person name="Pahar B."/>
            <person name="Chabe M."/>
            <person name="Van Rompay K.A."/>
            <person name="Keesler R."/>
            <person name="Sukura A."/>
            <person name="Hirsch V."/>
            <person name="Kutty G."/>
            <person name="Liu Y."/>
            <person name="Peng L."/>
            <person name="Chen J."/>
            <person name="Song J."/>
            <person name="Weissenbacher-Lang C."/>
            <person name="Xu J."/>
            <person name="Upham N.S."/>
            <person name="Stajich J.E."/>
            <person name="Cuomo C.A."/>
            <person name="Cushion M.T."/>
            <person name="Kovacs J.A."/>
        </authorList>
    </citation>
    <scope>NUCLEOTIDE SEQUENCE</scope>
    <source>
        <strain evidence="10">2A</strain>
    </source>
</reference>
<evidence type="ECO:0000256" key="3">
    <source>
        <dbReference type="ARBA" id="ARBA00022679"/>
    </source>
</evidence>
<evidence type="ECO:0000256" key="2">
    <source>
        <dbReference type="ARBA" id="ARBA00013184"/>
    </source>
</evidence>
<dbReference type="GO" id="GO:0006974">
    <property type="term" value="P:DNA damage response"/>
    <property type="evidence" value="ECO:0007669"/>
    <property type="project" value="UniProtKB-KW"/>
</dbReference>
<dbReference type="PANTHER" id="PTHR31571">
    <property type="entry name" value="ALTERED INHERITANCE OF MITOCHONDRIA PROTEIN 6"/>
    <property type="match status" value="1"/>
</dbReference>
<accession>A0A899FX79</accession>
<dbReference type="GO" id="GO:0032931">
    <property type="term" value="F:histone H3K56 acetyltransferase activity"/>
    <property type="evidence" value="ECO:0007669"/>
    <property type="project" value="TreeGrafter"/>
</dbReference>
<keyword evidence="8" id="KW-0539">Nucleus</keyword>
<keyword evidence="5" id="KW-0007">Acetylation</keyword>
<dbReference type="EMBL" id="CP054535">
    <property type="protein sequence ID" value="QSL64904.1"/>
    <property type="molecule type" value="Genomic_DNA"/>
</dbReference>
<dbReference type="AlphaFoldDB" id="A0A899FX79"/>
<dbReference type="PANTHER" id="PTHR31571:SF2">
    <property type="entry name" value="HISTONE ACETYLTRANSFERASE RTT109"/>
    <property type="match status" value="1"/>
</dbReference>
<organism evidence="10 11">
    <name type="scientific">Pneumocystis wakefieldiae</name>
    <dbReference type="NCBI Taxonomy" id="38082"/>
    <lineage>
        <taxon>Eukaryota</taxon>
        <taxon>Fungi</taxon>
        <taxon>Dikarya</taxon>
        <taxon>Ascomycota</taxon>
        <taxon>Taphrinomycotina</taxon>
        <taxon>Pneumocystomycetes</taxon>
        <taxon>Pneumocystaceae</taxon>
        <taxon>Pneumocystis</taxon>
    </lineage>
</organism>
<keyword evidence="11" id="KW-1185">Reference proteome</keyword>
<keyword evidence="6" id="KW-0805">Transcription regulation</keyword>
<keyword evidence="7" id="KW-0804">Transcription</keyword>
<keyword evidence="3" id="KW-0808">Transferase</keyword>
<gene>
    <name evidence="10" type="ORF">MERGE_002208</name>
</gene>
<evidence type="ECO:0000256" key="6">
    <source>
        <dbReference type="ARBA" id="ARBA00023015"/>
    </source>
</evidence>
<proteinExistence type="predicted"/>
<dbReference type="Pfam" id="PF08214">
    <property type="entry name" value="HAT_KAT11"/>
    <property type="match status" value="1"/>
</dbReference>
<evidence type="ECO:0000256" key="4">
    <source>
        <dbReference type="ARBA" id="ARBA00022763"/>
    </source>
</evidence>
<comment type="catalytic activity">
    <reaction evidence="9">
        <text>L-lysyl-[histone] + acetyl-CoA = N(6)-acetyl-L-lysyl-[histone] + CoA + H(+)</text>
        <dbReference type="Rhea" id="RHEA:21992"/>
        <dbReference type="Rhea" id="RHEA-COMP:9845"/>
        <dbReference type="Rhea" id="RHEA-COMP:11338"/>
        <dbReference type="ChEBI" id="CHEBI:15378"/>
        <dbReference type="ChEBI" id="CHEBI:29969"/>
        <dbReference type="ChEBI" id="CHEBI:57287"/>
        <dbReference type="ChEBI" id="CHEBI:57288"/>
        <dbReference type="ChEBI" id="CHEBI:61930"/>
        <dbReference type="EC" id="2.3.1.48"/>
    </reaction>
    <physiologicalReaction direction="left-to-right" evidence="9">
        <dbReference type="Rhea" id="RHEA:21993"/>
    </physiologicalReaction>
</comment>
<evidence type="ECO:0000256" key="1">
    <source>
        <dbReference type="ARBA" id="ARBA00004123"/>
    </source>
</evidence>
<dbReference type="InterPro" id="IPR016849">
    <property type="entry name" value="Rtt109"/>
</dbReference>
<dbReference type="OrthoDB" id="3361892at2759"/>
<dbReference type="PROSITE" id="PS51728">
    <property type="entry name" value="RTT109_HAT"/>
    <property type="match status" value="1"/>
</dbReference>
<dbReference type="EC" id="2.3.1.48" evidence="2"/>
<dbReference type="GO" id="GO:0006355">
    <property type="term" value="P:regulation of DNA-templated transcription"/>
    <property type="evidence" value="ECO:0007669"/>
    <property type="project" value="InterPro"/>
</dbReference>
<comment type="subcellular location">
    <subcellularLocation>
        <location evidence="1">Nucleus</location>
    </subcellularLocation>
</comment>
<dbReference type="InterPro" id="IPR013178">
    <property type="entry name" value="Histone_AcTrfase_Rtt109/CBP"/>
</dbReference>
<dbReference type="Proteomes" id="UP000663699">
    <property type="component" value="Chromosome 4"/>
</dbReference>
<name>A0A899FX79_9ASCO</name>
<protein>
    <recommendedName>
        <fullName evidence="2">histone acetyltransferase</fullName>
        <ecNumber evidence="2">2.3.1.48</ecNumber>
    </recommendedName>
</protein>
<evidence type="ECO:0000313" key="11">
    <source>
        <dbReference type="Proteomes" id="UP000663699"/>
    </source>
</evidence>
<sequence length="378" mass="43883">MVNLYSEISKSIEFLPQEISFSYGYVFTSFKKLKWPWISKKNIDSVSLSNHFFFVLQNDAMAYAIEVLIFFSSDLSVFYISKADSTGFFNRHNSSSPFKPVISSFLSYLIMKFSRRNIPSRISLFSKSQPQYLFPSSSLNPSKHILDDRELIKWWLRVLDSVRGAQCPKKYILIPGIDARETLRYTPEHSNIDSKWICGHPYQSTGQPAGEIIPRFPDDPKTRFLDQLYKDGEGDVTSVDKFWELMAFRQECTLGRIVGFFSIEFPGNDQDETNNSLKEDSNLENGIQINEKIYRMAYEKLLRSDFETLEKTKGATLDWIHNINNSKDIKDTVDWIKKVSGKKTCEDKKRKTVDISEQSKTINILNESLIRKKNKKTH</sequence>
<evidence type="ECO:0000256" key="5">
    <source>
        <dbReference type="ARBA" id="ARBA00022990"/>
    </source>
</evidence>
<dbReference type="GO" id="GO:0005634">
    <property type="term" value="C:nucleus"/>
    <property type="evidence" value="ECO:0007669"/>
    <property type="project" value="UniProtKB-SubCell"/>
</dbReference>
<evidence type="ECO:0000256" key="8">
    <source>
        <dbReference type="ARBA" id="ARBA00023242"/>
    </source>
</evidence>
<evidence type="ECO:0000256" key="9">
    <source>
        <dbReference type="ARBA" id="ARBA00048940"/>
    </source>
</evidence>
<evidence type="ECO:0000313" key="10">
    <source>
        <dbReference type="EMBL" id="QSL64904.1"/>
    </source>
</evidence>
<dbReference type="SMART" id="SM01250">
    <property type="entry name" value="KAT11"/>
    <property type="match status" value="1"/>
</dbReference>
<dbReference type="InterPro" id="IPR051236">
    <property type="entry name" value="HAT_RTT109-like"/>
</dbReference>
<evidence type="ECO:0000256" key="7">
    <source>
        <dbReference type="ARBA" id="ARBA00023163"/>
    </source>
</evidence>